<feature type="compositionally biased region" description="Polar residues" evidence="1">
    <location>
        <begin position="49"/>
        <end position="62"/>
    </location>
</feature>
<evidence type="ECO:0000313" key="2">
    <source>
        <dbReference type="EMBL" id="KIH69038.1"/>
    </source>
</evidence>
<dbReference type="Proteomes" id="UP000054047">
    <property type="component" value="Unassembled WGS sequence"/>
</dbReference>
<proteinExistence type="predicted"/>
<dbReference type="AlphaFoldDB" id="A0A0C2DGD7"/>
<dbReference type="EMBL" id="KN726233">
    <property type="protein sequence ID" value="KIH69038.1"/>
    <property type="molecule type" value="Genomic_DNA"/>
</dbReference>
<evidence type="ECO:0000256" key="1">
    <source>
        <dbReference type="SAM" id="MobiDB-lite"/>
    </source>
</evidence>
<reference evidence="2 3" key="1">
    <citation type="submission" date="2013-12" db="EMBL/GenBank/DDBJ databases">
        <title>Draft genome of the parsitic nematode Ancylostoma duodenale.</title>
        <authorList>
            <person name="Mitreva M."/>
        </authorList>
    </citation>
    <scope>NUCLEOTIDE SEQUENCE [LARGE SCALE GENOMIC DNA]</scope>
    <source>
        <strain evidence="2 3">Zhejiang</strain>
    </source>
</reference>
<evidence type="ECO:0000313" key="3">
    <source>
        <dbReference type="Proteomes" id="UP000054047"/>
    </source>
</evidence>
<keyword evidence="3" id="KW-1185">Reference proteome</keyword>
<sequence length="227" mass="24375">MKIIKAGIEPRLRKRPIRVATTCSNKSIFLTKYELDMEDTRTPTPPTPLLSQVPRNNSSSVSKVAGVPTALDTHSTRGHAPPLILVAIGWMEDGASGASGVTAAALVLMLIEAGQDSVLIHALLKEASRALEMTSSCSLVWTTIAAYRLMEHGEVGLRGANARADAVSLFSLGLVHVTAHLLRLVAKSAVNQWMVNGLRGTSGQLVLVTVDWVREPGWLNLVEPLIM</sequence>
<accession>A0A0C2DGD7</accession>
<gene>
    <name evidence="2" type="ORF">ANCDUO_00624</name>
</gene>
<feature type="region of interest" description="Disordered" evidence="1">
    <location>
        <begin position="39"/>
        <end position="62"/>
    </location>
</feature>
<organism evidence="2 3">
    <name type="scientific">Ancylostoma duodenale</name>
    <dbReference type="NCBI Taxonomy" id="51022"/>
    <lineage>
        <taxon>Eukaryota</taxon>
        <taxon>Metazoa</taxon>
        <taxon>Ecdysozoa</taxon>
        <taxon>Nematoda</taxon>
        <taxon>Chromadorea</taxon>
        <taxon>Rhabditida</taxon>
        <taxon>Rhabditina</taxon>
        <taxon>Rhabditomorpha</taxon>
        <taxon>Strongyloidea</taxon>
        <taxon>Ancylostomatidae</taxon>
        <taxon>Ancylostomatinae</taxon>
        <taxon>Ancylostoma</taxon>
    </lineage>
</organism>
<name>A0A0C2DGD7_9BILA</name>
<protein>
    <submittedName>
        <fullName evidence="2">Uncharacterized protein</fullName>
    </submittedName>
</protein>